<dbReference type="GO" id="GO:0009002">
    <property type="term" value="F:serine-type D-Ala-D-Ala carboxypeptidase activity"/>
    <property type="evidence" value="ECO:0007669"/>
    <property type="project" value="UniProtKB-EC"/>
</dbReference>
<dbReference type="RefSeq" id="WP_012414872.1">
    <property type="nucleotide sequence ID" value="NC_010644.1"/>
</dbReference>
<dbReference type="Pfam" id="PF02113">
    <property type="entry name" value="Peptidase_S13"/>
    <property type="match status" value="1"/>
</dbReference>
<dbReference type="PRINTS" id="PR00922">
    <property type="entry name" value="DADACBPTASE3"/>
</dbReference>
<dbReference type="STRING" id="445932.Emin_0702"/>
<evidence type="ECO:0000256" key="1">
    <source>
        <dbReference type="ARBA" id="ARBA00006096"/>
    </source>
</evidence>
<accession>B2KCL1</accession>
<keyword evidence="3" id="KW-0121">Carboxypeptidase</keyword>
<gene>
    <name evidence="3" type="ordered locus">Emin_0702</name>
</gene>
<protein>
    <submittedName>
        <fullName evidence="3">D-ala-D-ala carboxypeptidase</fullName>
        <ecNumber evidence="3">3.4.16.4</ecNumber>
    </submittedName>
</protein>
<dbReference type="GO" id="GO:0000270">
    <property type="term" value="P:peptidoglycan metabolic process"/>
    <property type="evidence" value="ECO:0007669"/>
    <property type="project" value="TreeGrafter"/>
</dbReference>
<dbReference type="EMBL" id="CP001055">
    <property type="protein sequence ID" value="ACC98257.1"/>
    <property type="molecule type" value="Genomic_DNA"/>
</dbReference>
<dbReference type="InterPro" id="IPR012338">
    <property type="entry name" value="Beta-lactam/transpept-like"/>
</dbReference>
<keyword evidence="3" id="KW-0645">Protease</keyword>
<dbReference type="PANTHER" id="PTHR30023">
    <property type="entry name" value="D-ALANYL-D-ALANINE CARBOXYPEPTIDASE"/>
    <property type="match status" value="1"/>
</dbReference>
<proteinExistence type="inferred from homology"/>
<dbReference type="Proteomes" id="UP000001029">
    <property type="component" value="Chromosome"/>
</dbReference>
<dbReference type="KEGG" id="emi:Emin_0702"/>
<keyword evidence="2 3" id="KW-0378">Hydrolase</keyword>
<dbReference type="SUPFAM" id="SSF56601">
    <property type="entry name" value="beta-lactamase/transpeptidase-like"/>
    <property type="match status" value="1"/>
</dbReference>
<dbReference type="Gene3D" id="3.40.710.10">
    <property type="entry name" value="DD-peptidase/beta-lactamase superfamily"/>
    <property type="match status" value="1"/>
</dbReference>
<dbReference type="AlphaFoldDB" id="B2KCL1"/>
<name>B2KCL1_ELUMP</name>
<dbReference type="EC" id="3.4.16.4" evidence="3"/>
<comment type="similarity">
    <text evidence="1">Belongs to the peptidase S13 family.</text>
</comment>
<evidence type="ECO:0000313" key="3">
    <source>
        <dbReference type="EMBL" id="ACC98257.1"/>
    </source>
</evidence>
<dbReference type="InterPro" id="IPR000667">
    <property type="entry name" value="Peptidase_S13"/>
</dbReference>
<evidence type="ECO:0000256" key="2">
    <source>
        <dbReference type="ARBA" id="ARBA00022801"/>
    </source>
</evidence>
<organism evidence="3 4">
    <name type="scientific">Elusimicrobium minutum (strain Pei191)</name>
    <dbReference type="NCBI Taxonomy" id="445932"/>
    <lineage>
        <taxon>Bacteria</taxon>
        <taxon>Pseudomonadati</taxon>
        <taxon>Elusimicrobiota</taxon>
        <taxon>Elusimicrobia</taxon>
        <taxon>Elusimicrobiales</taxon>
        <taxon>Elusimicrobiaceae</taxon>
        <taxon>Elusimicrobium</taxon>
    </lineage>
</organism>
<dbReference type="PANTHER" id="PTHR30023:SF0">
    <property type="entry name" value="PENICILLIN-SENSITIVE CARBOXYPEPTIDASE A"/>
    <property type="match status" value="1"/>
</dbReference>
<dbReference type="OrthoDB" id="9802627at2"/>
<dbReference type="GO" id="GO:0006508">
    <property type="term" value="P:proteolysis"/>
    <property type="evidence" value="ECO:0007669"/>
    <property type="project" value="InterPro"/>
</dbReference>
<dbReference type="Gene3D" id="3.50.80.20">
    <property type="entry name" value="D-Ala-D-Ala carboxypeptidase C, peptidase S13"/>
    <property type="match status" value="1"/>
</dbReference>
<reference evidence="3 4" key="1">
    <citation type="journal article" date="2009" name="Appl. Environ. Microbiol.">
        <title>Genomic analysis of 'Elusimicrobium minutum,' the first cultivated representative of the phylum 'Elusimicrobia' (formerly termite group 1).</title>
        <authorList>
            <person name="Herlemann D.P.R."/>
            <person name="Geissinger O."/>
            <person name="Ikeda-Ohtsubo W."/>
            <person name="Kunin V."/>
            <person name="Sun H."/>
            <person name="Lapidus A."/>
            <person name="Hugenholtz P."/>
            <person name="Brune A."/>
        </authorList>
    </citation>
    <scope>NUCLEOTIDE SEQUENCE [LARGE SCALE GENOMIC DNA]</scope>
    <source>
        <strain evidence="3 4">Pei191</strain>
    </source>
</reference>
<evidence type="ECO:0000313" key="4">
    <source>
        <dbReference type="Proteomes" id="UP000001029"/>
    </source>
</evidence>
<sequence>MRTTFLTFIILCFSLTLHGAEIKVPLQSEALKNTSYSFYAKYVDGEDILTINPELRLTPGSLIKLFTTAAAIEYMGPEHKFKTEIYFDGKKNIFGTLKGNVYIKGGGDPSLGSNRIKTNPSMEEILDFWASRIESQEIKKIDGDIIADVSLFSGNNLPPKTAWEDMGNYFGATSEALNFNDNMFTLRFKPQPQKLSLVEFDSMSPQVERISVKSYVVTDPFSSSDEIYIFAAPGQFELIARGTVPIKTTASYVYASLPDPPLFTAQQFKNELLKRGIKITGRARVSYGNFNYTDKTLLASSYSPALFEIINIINKKSFNLYSEVLLKNIAVFNTGIGSTEQGIIEVENFLRAQNNLTDNFKIYDGSGLSRNSFVNTKTVITFLENMTKKPYFEIFYNSLLTPAGEEKHRLKNAFSNSPAFDLHMKTGFLTGVRSYSGYIKDCNGKMITFSFIVNNYTVTTNEINKIFEDILSSLSNIGRPPPATKKAAGNIKKQTS</sequence>
<dbReference type="HOGENOM" id="CLU_017692_1_2_0"/>
<dbReference type="NCBIfam" id="TIGR00666">
    <property type="entry name" value="PBP4"/>
    <property type="match status" value="1"/>
</dbReference>
<keyword evidence="4" id="KW-1185">Reference proteome</keyword>